<organism evidence="2 3">
    <name type="scientific">Mycena rosella</name>
    <name type="common">Pink bonnet</name>
    <name type="synonym">Agaricus rosellus</name>
    <dbReference type="NCBI Taxonomy" id="1033263"/>
    <lineage>
        <taxon>Eukaryota</taxon>
        <taxon>Fungi</taxon>
        <taxon>Dikarya</taxon>
        <taxon>Basidiomycota</taxon>
        <taxon>Agaricomycotina</taxon>
        <taxon>Agaricomycetes</taxon>
        <taxon>Agaricomycetidae</taxon>
        <taxon>Agaricales</taxon>
        <taxon>Marasmiineae</taxon>
        <taxon>Mycenaceae</taxon>
        <taxon>Mycena</taxon>
    </lineage>
</organism>
<name>A0AAD7CH92_MYCRO</name>
<reference evidence="2" key="1">
    <citation type="submission" date="2023-03" db="EMBL/GenBank/DDBJ databases">
        <title>Massive genome expansion in bonnet fungi (Mycena s.s.) driven by repeated elements and novel gene families across ecological guilds.</title>
        <authorList>
            <consortium name="Lawrence Berkeley National Laboratory"/>
            <person name="Harder C.B."/>
            <person name="Miyauchi S."/>
            <person name="Viragh M."/>
            <person name="Kuo A."/>
            <person name="Thoen E."/>
            <person name="Andreopoulos B."/>
            <person name="Lu D."/>
            <person name="Skrede I."/>
            <person name="Drula E."/>
            <person name="Henrissat B."/>
            <person name="Morin E."/>
            <person name="Kohler A."/>
            <person name="Barry K."/>
            <person name="LaButti K."/>
            <person name="Morin E."/>
            <person name="Salamov A."/>
            <person name="Lipzen A."/>
            <person name="Mereny Z."/>
            <person name="Hegedus B."/>
            <person name="Baldrian P."/>
            <person name="Stursova M."/>
            <person name="Weitz H."/>
            <person name="Taylor A."/>
            <person name="Grigoriev I.V."/>
            <person name="Nagy L.G."/>
            <person name="Martin F."/>
            <person name="Kauserud H."/>
        </authorList>
    </citation>
    <scope>NUCLEOTIDE SEQUENCE</scope>
    <source>
        <strain evidence="2">CBHHK067</strain>
    </source>
</reference>
<dbReference type="EMBL" id="JARKIE010000373">
    <property type="protein sequence ID" value="KAJ7648858.1"/>
    <property type="molecule type" value="Genomic_DNA"/>
</dbReference>
<feature type="compositionally biased region" description="Basic and acidic residues" evidence="1">
    <location>
        <begin position="43"/>
        <end position="52"/>
    </location>
</feature>
<gene>
    <name evidence="2" type="ORF">B0H17DRAFT_1147906</name>
</gene>
<keyword evidence="3" id="KW-1185">Reference proteome</keyword>
<sequence length="485" mass="52490">MIAVLWTIPEQSGNKPGVWNELLIANLTLSARDSNVNRPPRQPVRDSFRKPEAPAASFRRRQNGSNQRGGPAGTLGMMESLVTWESIALFPHPCRILQLGRSKHAGLRVIHTVSISPASHSRSMSSLKVDGDSLFILVTAPWCSTNLLRRSLWLGPHQIPDCCETRPKYPEISNVISAESIAARRPTTSTHVDTMHLSLLALPVSVGIRATQALLQTVSADNLAADLSWDDFSAVPGANATGHFIFDTVNSPRTGSIRGIAMVRAMSRILARRHVTLCAGHNIIPGTVPAGTLLYHGRPDSNVPRVPDWTATGSEHAYHLCGLPPDNATITGCCQLTFAATRPLKVLYFDGSSTANMEEWGNDGYAGVGAGAAPGFDVSELIDFEIVRAGSSHNRYPGETRIALDLSRLISFYDTDLVPPLIPYHASLERRDHRVHNISAPDLRALTARLHAVLLDSAASTGKRCTVWWSTDTQSASSSSTPSST</sequence>
<feature type="region of interest" description="Disordered" evidence="1">
    <location>
        <begin position="33"/>
        <end position="74"/>
    </location>
</feature>
<comment type="caution">
    <text evidence="2">The sequence shown here is derived from an EMBL/GenBank/DDBJ whole genome shotgun (WGS) entry which is preliminary data.</text>
</comment>
<protein>
    <submittedName>
        <fullName evidence="2">Uncharacterized protein</fullName>
    </submittedName>
</protein>
<dbReference type="InterPro" id="IPR038921">
    <property type="entry name" value="YOR389W-like"/>
</dbReference>
<evidence type="ECO:0000313" key="2">
    <source>
        <dbReference type="EMBL" id="KAJ7648858.1"/>
    </source>
</evidence>
<dbReference type="PANTHER" id="PTHR35204:SF1">
    <property type="entry name" value="ENTEROTOXIN"/>
    <property type="match status" value="1"/>
</dbReference>
<evidence type="ECO:0000313" key="3">
    <source>
        <dbReference type="Proteomes" id="UP001221757"/>
    </source>
</evidence>
<dbReference type="PANTHER" id="PTHR35204">
    <property type="entry name" value="YALI0A21131P"/>
    <property type="match status" value="1"/>
</dbReference>
<accession>A0AAD7CH92</accession>
<evidence type="ECO:0000256" key="1">
    <source>
        <dbReference type="SAM" id="MobiDB-lite"/>
    </source>
</evidence>
<dbReference type="Proteomes" id="UP001221757">
    <property type="component" value="Unassembled WGS sequence"/>
</dbReference>
<dbReference type="AlphaFoldDB" id="A0AAD7CH92"/>
<proteinExistence type="predicted"/>